<gene>
    <name evidence="1" type="ORF">DERF_009915</name>
</gene>
<sequence>MYLFIRSSAPNFKYLNSLAFALHLLNGQNWSQSIPFNSIPFRLQPISAQVNGLHKSNNKLLVCQIAGNLPHKNGNKTTKTCK</sequence>
<organism evidence="1 2">
    <name type="scientific">Dermatophagoides farinae</name>
    <name type="common">American house dust mite</name>
    <dbReference type="NCBI Taxonomy" id="6954"/>
    <lineage>
        <taxon>Eukaryota</taxon>
        <taxon>Metazoa</taxon>
        <taxon>Ecdysozoa</taxon>
        <taxon>Arthropoda</taxon>
        <taxon>Chelicerata</taxon>
        <taxon>Arachnida</taxon>
        <taxon>Acari</taxon>
        <taxon>Acariformes</taxon>
        <taxon>Sarcoptiformes</taxon>
        <taxon>Astigmata</taxon>
        <taxon>Psoroptidia</taxon>
        <taxon>Analgoidea</taxon>
        <taxon>Pyroglyphidae</taxon>
        <taxon>Dermatophagoidinae</taxon>
        <taxon>Dermatophagoides</taxon>
    </lineage>
</organism>
<name>A0A922HXV4_DERFA</name>
<dbReference type="AlphaFoldDB" id="A0A922HXV4"/>
<reference evidence="1" key="1">
    <citation type="submission" date="2013-05" db="EMBL/GenBank/DDBJ databases">
        <authorList>
            <person name="Yim A.K.Y."/>
            <person name="Chan T.F."/>
            <person name="Ji K.M."/>
            <person name="Liu X.Y."/>
            <person name="Zhou J.W."/>
            <person name="Li R.Q."/>
            <person name="Yang K.Y."/>
            <person name="Li J."/>
            <person name="Li M."/>
            <person name="Law P.T.W."/>
            <person name="Wu Y.L."/>
            <person name="Cai Z.L."/>
            <person name="Qin H."/>
            <person name="Bao Y."/>
            <person name="Leung R.K.K."/>
            <person name="Ng P.K.S."/>
            <person name="Zou J."/>
            <person name="Zhong X.J."/>
            <person name="Ran P.X."/>
            <person name="Zhong N.S."/>
            <person name="Liu Z.G."/>
            <person name="Tsui S.K.W."/>
        </authorList>
    </citation>
    <scope>NUCLEOTIDE SEQUENCE</scope>
    <source>
        <strain evidence="1">Derf</strain>
        <tissue evidence="1">Whole organism</tissue>
    </source>
</reference>
<dbReference type="Proteomes" id="UP000790347">
    <property type="component" value="Unassembled WGS sequence"/>
</dbReference>
<evidence type="ECO:0000313" key="2">
    <source>
        <dbReference type="Proteomes" id="UP000790347"/>
    </source>
</evidence>
<comment type="caution">
    <text evidence="1">The sequence shown here is derived from an EMBL/GenBank/DDBJ whole genome shotgun (WGS) entry which is preliminary data.</text>
</comment>
<accession>A0A922HXV4</accession>
<reference evidence="1" key="2">
    <citation type="journal article" date="2022" name="Res Sq">
        <title>Comparative Genomics Reveals Insights into the Divergent Evolution of Astigmatic Mites and Household Pest Adaptations.</title>
        <authorList>
            <person name="Xiong Q."/>
            <person name="Wan A.T.-Y."/>
            <person name="Liu X.-Y."/>
            <person name="Fung C.S.-H."/>
            <person name="Xiao X."/>
            <person name="Malainual N."/>
            <person name="Hou J."/>
            <person name="Wang L."/>
            <person name="Wang M."/>
            <person name="Yang K."/>
            <person name="Cui Y."/>
            <person name="Leung E."/>
            <person name="Nong W."/>
            <person name="Shin S.-K."/>
            <person name="Au S."/>
            <person name="Jeong K.Y."/>
            <person name="Chew F.T."/>
            <person name="Hui J."/>
            <person name="Leung T.F."/>
            <person name="Tungtrongchitr A."/>
            <person name="Zhong N."/>
            <person name="Liu Z."/>
            <person name="Tsui S."/>
        </authorList>
    </citation>
    <scope>NUCLEOTIDE SEQUENCE</scope>
    <source>
        <strain evidence="1">Derf</strain>
        <tissue evidence="1">Whole organism</tissue>
    </source>
</reference>
<proteinExistence type="predicted"/>
<keyword evidence="2" id="KW-1185">Reference proteome</keyword>
<evidence type="ECO:0000313" key="1">
    <source>
        <dbReference type="EMBL" id="KAH9511453.1"/>
    </source>
</evidence>
<protein>
    <submittedName>
        <fullName evidence="1">Uncharacterized protein</fullName>
    </submittedName>
</protein>
<dbReference type="EMBL" id="ASGP02000004">
    <property type="protein sequence ID" value="KAH9511453.1"/>
    <property type="molecule type" value="Genomic_DNA"/>
</dbReference>